<name>A0A0C2DYW3_9BILA</name>
<gene>
    <name evidence="1" type="ORF">ANCDUO_01439</name>
</gene>
<evidence type="ECO:0000313" key="1">
    <source>
        <dbReference type="EMBL" id="KIH68227.1"/>
    </source>
</evidence>
<dbReference type="AlphaFoldDB" id="A0A0C2DYW3"/>
<dbReference type="EMBL" id="KN726436">
    <property type="protein sequence ID" value="KIH68227.1"/>
    <property type="molecule type" value="Genomic_DNA"/>
</dbReference>
<proteinExistence type="predicted"/>
<protein>
    <submittedName>
        <fullName evidence="1">Uncharacterized protein</fullName>
    </submittedName>
</protein>
<dbReference type="Proteomes" id="UP000054047">
    <property type="component" value="Unassembled WGS sequence"/>
</dbReference>
<keyword evidence="2" id="KW-1185">Reference proteome</keyword>
<accession>A0A0C2DYW3</accession>
<sequence length="58" mass="6499">MKSSRTGLRSNVKGQRLVPISVQAMLLAHHTRSLRCRFEAAHVLLIFHILTAESSVTE</sequence>
<organism evidence="1 2">
    <name type="scientific">Ancylostoma duodenale</name>
    <dbReference type="NCBI Taxonomy" id="51022"/>
    <lineage>
        <taxon>Eukaryota</taxon>
        <taxon>Metazoa</taxon>
        <taxon>Ecdysozoa</taxon>
        <taxon>Nematoda</taxon>
        <taxon>Chromadorea</taxon>
        <taxon>Rhabditida</taxon>
        <taxon>Rhabditina</taxon>
        <taxon>Rhabditomorpha</taxon>
        <taxon>Strongyloidea</taxon>
        <taxon>Ancylostomatidae</taxon>
        <taxon>Ancylostomatinae</taxon>
        <taxon>Ancylostoma</taxon>
    </lineage>
</organism>
<evidence type="ECO:0000313" key="2">
    <source>
        <dbReference type="Proteomes" id="UP000054047"/>
    </source>
</evidence>
<reference evidence="1 2" key="1">
    <citation type="submission" date="2013-12" db="EMBL/GenBank/DDBJ databases">
        <title>Draft genome of the parsitic nematode Ancylostoma duodenale.</title>
        <authorList>
            <person name="Mitreva M."/>
        </authorList>
    </citation>
    <scope>NUCLEOTIDE SEQUENCE [LARGE SCALE GENOMIC DNA]</scope>
    <source>
        <strain evidence="1 2">Zhejiang</strain>
    </source>
</reference>